<dbReference type="RefSeq" id="WP_011340326.1">
    <property type="nucleotide sequence ID" value="NC_007498.2"/>
</dbReference>
<dbReference type="AlphaFoldDB" id="Q3A6X2"/>
<dbReference type="Proteomes" id="UP000002534">
    <property type="component" value="Chromosome"/>
</dbReference>
<name>Q3A6X2_SYNC1</name>
<proteinExistence type="predicted"/>
<accession>Q3A6X2</accession>
<dbReference type="EMBL" id="CP000142">
    <property type="protein sequence ID" value="ABA87885.1"/>
    <property type="molecule type" value="Genomic_DNA"/>
</dbReference>
<evidence type="ECO:0000313" key="1">
    <source>
        <dbReference type="EMBL" id="ABA87885.1"/>
    </source>
</evidence>
<dbReference type="SUPFAM" id="SSF55729">
    <property type="entry name" value="Acyl-CoA N-acyltransferases (Nat)"/>
    <property type="match status" value="1"/>
</dbReference>
<keyword evidence="2" id="KW-1185">Reference proteome</keyword>
<dbReference type="InterPro" id="IPR016181">
    <property type="entry name" value="Acyl_CoA_acyltransferase"/>
</dbReference>
<gene>
    <name evidence="1" type="ordered locus">Pcar_0626</name>
</gene>
<reference evidence="1 2" key="2">
    <citation type="journal article" date="2012" name="BMC Genomics">
        <title>The genome of Pelobacter carbinolicus reveals surprising metabolic capabilities and physiological features.</title>
        <authorList>
            <person name="Aklujkar M."/>
            <person name="Haveman S.A."/>
            <person name="Didonato R.Jr."/>
            <person name="Chertkov O."/>
            <person name="Han C.S."/>
            <person name="Land M.L."/>
            <person name="Brown P."/>
            <person name="Lovley D.R."/>
        </authorList>
    </citation>
    <scope>NUCLEOTIDE SEQUENCE [LARGE SCALE GENOMIC DNA]</scope>
    <source>
        <strain evidence="2">DSM 2380 / NBRC 103641 / GraBd1</strain>
    </source>
</reference>
<evidence type="ECO:0000313" key="2">
    <source>
        <dbReference type="Proteomes" id="UP000002534"/>
    </source>
</evidence>
<sequence length="289" mass="32580">MSVIATQNTRDVSETSLPILTEEELAAWLMQRGTKVIRHHGRYWMATHPGFYSATHPMARMKLAEASRPSPLCWGFRTSLGETDAHGANGSMPLHLLADIKNYTLQTRSARCRNKLRNLRKQVSIVELHKPDLLLEQGYDILSSAHARNGYGRIPGRSAYRKEIERYYDAGRGLVIGGLIEGKLGGYITSYAVGATAYVDDLFLHSAYLRTNISLGLFFEWVQICRRAGSIREIVHGLHAREAPGLCRYKEELGLSVVHVPARIWFAPLTGRIVKKLRPHAYYRLTGHD</sequence>
<dbReference type="OrthoDB" id="5498851at2"/>
<dbReference type="KEGG" id="pca:Pcar_0626"/>
<reference evidence="2" key="1">
    <citation type="submission" date="2005-10" db="EMBL/GenBank/DDBJ databases">
        <title>Complete sequence of Pelobacter carbinolicus DSM 2380.</title>
        <authorList>
            <person name="Copeland A."/>
            <person name="Lucas S."/>
            <person name="Lapidus A."/>
            <person name="Barry K."/>
            <person name="Detter J.C."/>
            <person name="Glavina T."/>
            <person name="Hammon N."/>
            <person name="Israni S."/>
            <person name="Pitluck S."/>
            <person name="Chertkov O."/>
            <person name="Schmutz J."/>
            <person name="Larimer F."/>
            <person name="Land M."/>
            <person name="Kyrpides N."/>
            <person name="Ivanova N."/>
            <person name="Richardson P."/>
        </authorList>
    </citation>
    <scope>NUCLEOTIDE SEQUENCE [LARGE SCALE GENOMIC DNA]</scope>
    <source>
        <strain evidence="2">DSM 2380 / NBRC 103641 / GraBd1</strain>
    </source>
</reference>
<protein>
    <submittedName>
        <fullName evidence="1">Uncharacterized protein</fullName>
    </submittedName>
</protein>
<dbReference type="eggNOG" id="ENOG502ZBRJ">
    <property type="taxonomic scope" value="Bacteria"/>
</dbReference>
<dbReference type="HOGENOM" id="CLU_965448_0_0_7"/>
<organism evidence="1 2">
    <name type="scientific">Syntrophotalea carbinolica (strain DSM 2380 / NBRC 103641 / GraBd1)</name>
    <name type="common">Pelobacter carbinolicus</name>
    <dbReference type="NCBI Taxonomy" id="338963"/>
    <lineage>
        <taxon>Bacteria</taxon>
        <taxon>Pseudomonadati</taxon>
        <taxon>Thermodesulfobacteriota</taxon>
        <taxon>Desulfuromonadia</taxon>
        <taxon>Desulfuromonadales</taxon>
        <taxon>Syntrophotaleaceae</taxon>
        <taxon>Syntrophotalea</taxon>
    </lineage>
</organism>